<organism evidence="2 3">
    <name type="scientific">Macleaya cordata</name>
    <name type="common">Five-seeded plume-poppy</name>
    <name type="synonym">Bocconia cordata</name>
    <dbReference type="NCBI Taxonomy" id="56857"/>
    <lineage>
        <taxon>Eukaryota</taxon>
        <taxon>Viridiplantae</taxon>
        <taxon>Streptophyta</taxon>
        <taxon>Embryophyta</taxon>
        <taxon>Tracheophyta</taxon>
        <taxon>Spermatophyta</taxon>
        <taxon>Magnoliopsida</taxon>
        <taxon>Ranunculales</taxon>
        <taxon>Papaveraceae</taxon>
        <taxon>Papaveroideae</taxon>
        <taxon>Macleaya</taxon>
    </lineage>
</organism>
<dbReference type="SUPFAM" id="SSF55961">
    <property type="entry name" value="Bet v1-like"/>
    <property type="match status" value="1"/>
</dbReference>
<dbReference type="Gene3D" id="3.30.530.20">
    <property type="match status" value="1"/>
</dbReference>
<dbReference type="PANTHER" id="PTHR34560">
    <property type="entry name" value="POLYKETIDE CYCLASE/DEHYDRASE/LIPID TRANSPORT SUPERFAMILY PROTEIN"/>
    <property type="match status" value="1"/>
</dbReference>
<reference evidence="2 3" key="1">
    <citation type="journal article" date="2017" name="Mol. Plant">
        <title>The Genome of Medicinal Plant Macleaya cordata Provides New Insights into Benzylisoquinoline Alkaloids Metabolism.</title>
        <authorList>
            <person name="Liu X."/>
            <person name="Liu Y."/>
            <person name="Huang P."/>
            <person name="Ma Y."/>
            <person name="Qing Z."/>
            <person name="Tang Q."/>
            <person name="Cao H."/>
            <person name="Cheng P."/>
            <person name="Zheng Y."/>
            <person name="Yuan Z."/>
            <person name="Zhou Y."/>
            <person name="Liu J."/>
            <person name="Tang Z."/>
            <person name="Zhuo Y."/>
            <person name="Zhang Y."/>
            <person name="Yu L."/>
            <person name="Huang J."/>
            <person name="Yang P."/>
            <person name="Peng Q."/>
            <person name="Zhang J."/>
            <person name="Jiang W."/>
            <person name="Zhang Z."/>
            <person name="Lin K."/>
            <person name="Ro D.K."/>
            <person name="Chen X."/>
            <person name="Xiong X."/>
            <person name="Shang Y."/>
            <person name="Huang S."/>
            <person name="Zeng J."/>
        </authorList>
    </citation>
    <scope>NUCLEOTIDE SEQUENCE [LARGE SCALE GENOMIC DNA]</scope>
    <source>
        <strain evidence="3">cv. BLH2017</strain>
        <tissue evidence="2">Root</tissue>
    </source>
</reference>
<feature type="compositionally biased region" description="Basic and acidic residues" evidence="1">
    <location>
        <begin position="313"/>
        <end position="337"/>
    </location>
</feature>
<comment type="caution">
    <text evidence="2">The sequence shown here is derived from an EMBL/GenBank/DDBJ whole genome shotgun (WGS) entry which is preliminary data.</text>
</comment>
<dbReference type="FunCoup" id="A0A200Q9Q8">
    <property type="interactions" value="336"/>
</dbReference>
<gene>
    <name evidence="2" type="ORF">BVC80_1289g121</name>
</gene>
<dbReference type="AlphaFoldDB" id="A0A200Q9Q8"/>
<feature type="region of interest" description="Disordered" evidence="1">
    <location>
        <begin position="499"/>
        <end position="531"/>
    </location>
</feature>
<evidence type="ECO:0000313" key="3">
    <source>
        <dbReference type="Proteomes" id="UP000195402"/>
    </source>
</evidence>
<dbReference type="InParanoid" id="A0A200Q9Q8"/>
<dbReference type="STRING" id="56857.A0A200Q9Q8"/>
<accession>A0A200Q9Q8</accession>
<dbReference type="EMBL" id="MVGT01002634">
    <property type="protein sequence ID" value="OVA07196.1"/>
    <property type="molecule type" value="Genomic_DNA"/>
</dbReference>
<keyword evidence="3" id="KW-1185">Reference proteome</keyword>
<dbReference type="Proteomes" id="UP000195402">
    <property type="component" value="Unassembled WGS sequence"/>
</dbReference>
<feature type="region of interest" description="Disordered" evidence="1">
    <location>
        <begin position="313"/>
        <end position="343"/>
    </location>
</feature>
<dbReference type="InterPro" id="IPR023393">
    <property type="entry name" value="START-like_dom_sf"/>
</dbReference>
<name>A0A200Q9Q8_MACCD</name>
<proteinExistence type="predicted"/>
<dbReference type="PANTHER" id="PTHR34560:SF1">
    <property type="entry name" value="START DOMAIN-CONTAINING PROTEIN"/>
    <property type="match status" value="1"/>
</dbReference>
<evidence type="ECO:0000313" key="2">
    <source>
        <dbReference type="EMBL" id="OVA07196.1"/>
    </source>
</evidence>
<evidence type="ECO:0008006" key="4">
    <source>
        <dbReference type="Google" id="ProtNLM"/>
    </source>
</evidence>
<sequence>MGNKQKIVEYRERLDRTLASHDLSNEESIKSRVKNELLRSSPSEIEGYVENVADKRSKEVSNFLDMLRSVGNDKFEAKTHGAAHGEWKLKQDTDEYRVMYREGPQGTPFHTLLVEGFVDGPLDVCLCLSWEIALFNKWWPQFNFPAFKIIESRCVQKVRIGEQIALVRMKVAWPLSAREVILHYFELEYFEDDLIIVVLNTVSDIESIDRNTHGFTNDGIPEAKDIVRADLVGGFALQKVTSNRSYFRTMATMDVKLDYVPPSLINFMSRQLIGSGFKLYKKAVASVAKGDEDFGKALKDPLYARTREGLNHENRLKKDLEPESLESKKSLDIRPEEPATETLRADTSVIDQTSLGDHCGIQTPQADKSGIGQTSLSEIEEEEIVQETNIEEGGEVIDQSSSSLTVEQSHVSKEKKVFISPQVEHALDILNNVITMVRGGGFSIQTWSGLGSTNQEQVNLDTVAAEVGSTPQDGKDGAVCLEAPKADHKDKALDRAENGSHFLSFRPNTPESSVKEVNHNRVAPASPKENSLVLERPQEDAWKSSQVGTMAESVQAPVLGNMNKDYNEVTVKVNGIHEVNVNGGEKLRQKKKHRVCCLHFVSGQ</sequence>
<evidence type="ECO:0000256" key="1">
    <source>
        <dbReference type="SAM" id="MobiDB-lite"/>
    </source>
</evidence>
<dbReference type="OMA" id="HMSSKAN"/>
<protein>
    <recommendedName>
        <fullName evidence="4">START-like domain</fullName>
    </recommendedName>
</protein>
<dbReference type="OrthoDB" id="17317at2759"/>